<dbReference type="KEGG" id="vg:41702095"/>
<name>A0A2U8N514_9TOMB</name>
<dbReference type="GeneID" id="41702095"/>
<protein>
    <submittedName>
        <fullName evidence="1">Putative P7 protein</fullName>
    </submittedName>
</protein>
<proteinExistence type="predicted"/>
<gene>
    <name evidence="1" type="primary">ORF7</name>
</gene>
<dbReference type="EMBL" id="MF120198">
    <property type="protein sequence ID" value="AWL54271.1"/>
    <property type="molecule type" value="Genomic_RNA"/>
</dbReference>
<evidence type="ECO:0000313" key="2">
    <source>
        <dbReference type="Proteomes" id="UP000290719"/>
    </source>
</evidence>
<accession>A0A2U8N514</accession>
<organism evidence="1">
    <name type="scientific">Apple luteovirus 1</name>
    <dbReference type="NCBI Taxonomy" id="2170544"/>
    <lineage>
        <taxon>Viruses</taxon>
        <taxon>Riboviria</taxon>
        <taxon>Orthornavirae</taxon>
        <taxon>Kitrinoviricota</taxon>
        <taxon>Tolucaviricetes</taxon>
        <taxon>Tolivirales</taxon>
        <taxon>Tombusviridae</taxon>
        <taxon>Regressovirinae</taxon>
        <taxon>Luteovirus</taxon>
        <taxon>Luteovirus mali</taxon>
    </lineage>
</organism>
<dbReference type="RefSeq" id="YP_009552857.1">
    <property type="nucleotide sequence ID" value="NC_040680.1"/>
</dbReference>
<reference evidence="1" key="1">
    <citation type="journal article" date="2018" name="Virol. J.">
        <title>Characterization of a new apple luteovirus identified by high-throughput sequencing.</title>
        <authorList>
            <person name="Liu H."/>
            <person name="Wu L."/>
            <person name="Nikolaeva E."/>
            <person name="Peter K."/>
            <person name="Liu Z."/>
            <person name="Mollov D."/>
            <person name="Cao M."/>
            <person name="Li R."/>
        </authorList>
    </citation>
    <scope>NUCLEOTIDE SEQUENCE [LARGE SCALE GENOMIC DNA]</scope>
    <source>
        <strain evidence="1">PA8</strain>
    </source>
</reference>
<sequence>MENMGMMDLASPGVMKTAEMNARGCFRGSDALDVRSLLLSYTLPVTAAR</sequence>
<evidence type="ECO:0000313" key="1">
    <source>
        <dbReference type="EMBL" id="AWL54271.1"/>
    </source>
</evidence>
<dbReference type="Proteomes" id="UP000290719">
    <property type="component" value="Segment"/>
</dbReference>
<keyword evidence="2" id="KW-1185">Reference proteome</keyword>